<dbReference type="Proteomes" id="UP000663760">
    <property type="component" value="Chromosome 3"/>
</dbReference>
<evidence type="ECO:0000313" key="3">
    <source>
        <dbReference type="Proteomes" id="UP000663760"/>
    </source>
</evidence>
<organism evidence="2 3">
    <name type="scientific">Spirodela intermedia</name>
    <name type="common">Intermediate duckweed</name>
    <dbReference type="NCBI Taxonomy" id="51605"/>
    <lineage>
        <taxon>Eukaryota</taxon>
        <taxon>Viridiplantae</taxon>
        <taxon>Streptophyta</taxon>
        <taxon>Embryophyta</taxon>
        <taxon>Tracheophyta</taxon>
        <taxon>Spermatophyta</taxon>
        <taxon>Magnoliopsida</taxon>
        <taxon>Liliopsida</taxon>
        <taxon>Araceae</taxon>
        <taxon>Lemnoideae</taxon>
        <taxon>Spirodela</taxon>
    </lineage>
</organism>
<keyword evidence="3" id="KW-1185">Reference proteome</keyword>
<evidence type="ECO:0000313" key="2">
    <source>
        <dbReference type="EMBL" id="CAA7393653.1"/>
    </source>
</evidence>
<proteinExistence type="predicted"/>
<dbReference type="EMBL" id="LR743590">
    <property type="protein sequence ID" value="CAA2617878.1"/>
    <property type="molecule type" value="Genomic_DNA"/>
</dbReference>
<reference evidence="2" key="1">
    <citation type="submission" date="2020-02" db="EMBL/GenBank/DDBJ databases">
        <authorList>
            <person name="Scholz U."/>
            <person name="Mascher M."/>
            <person name="Fiebig A."/>
        </authorList>
    </citation>
    <scope>NUCLEOTIDE SEQUENCE</scope>
</reference>
<evidence type="ECO:0000313" key="1">
    <source>
        <dbReference type="EMBL" id="CAA2617878.1"/>
    </source>
</evidence>
<dbReference type="EMBL" id="LR746266">
    <property type="protein sequence ID" value="CAA7393653.1"/>
    <property type="molecule type" value="Genomic_DNA"/>
</dbReference>
<accession>A0A7I8K7H8</accession>
<dbReference type="AlphaFoldDB" id="A0A7I8K7H8"/>
<protein>
    <submittedName>
        <fullName evidence="2">Uncharacterized protein</fullName>
    </submittedName>
</protein>
<dbReference type="OrthoDB" id="800364at2759"/>
<name>A0A7I8K7H8_SPIIN</name>
<gene>
    <name evidence="1" type="ORF">SI7747_03004039</name>
    <name evidence="2" type="ORF">SI8410_03004376</name>
</gene>
<sequence length="74" mass="8162">MALDRDKKVMAMTPLIVRFMAAPMLFPCARSLSGKISEQYTHAIGPSPMEKNATNERTVAMESATAQMRCSPGW</sequence>